<name>A0A9N9FV68_9GLOM</name>
<sequence length="313" mass="35027">MDVLHQDFHCKNIFVDENFKIYIGDFGLSCFEEESKNDHGTTLTLDILDGKRPDISNFKKSGKIFEMMLNTLKGPVNNVTQQYSLDFENYTDAPGGFGYSAPKIPQKESNSGPLKQSIFDYPAPPPPQIFGSSYPAPPPQSSSPFYPAPPPLLKQSSSAHPAPPPKQSSYKYPAPSQSSSSSYPASALPPPLKQKKNSYSAPALGKKEKKGSTFQNYNKYSVSGGGGLPQNTKADLSPKIMIEEPKMSKTFLKLQTQEECKKLKYEEFEDLEDKTEDLDEIDDSDDLDEMDKKYLTQKYDFTHSARERERTVT</sequence>
<evidence type="ECO:0000313" key="2">
    <source>
        <dbReference type="EMBL" id="CAG8564757.1"/>
    </source>
</evidence>
<evidence type="ECO:0000313" key="3">
    <source>
        <dbReference type="Proteomes" id="UP000789706"/>
    </source>
</evidence>
<organism evidence="2 3">
    <name type="scientific">Diversispora eburnea</name>
    <dbReference type="NCBI Taxonomy" id="1213867"/>
    <lineage>
        <taxon>Eukaryota</taxon>
        <taxon>Fungi</taxon>
        <taxon>Fungi incertae sedis</taxon>
        <taxon>Mucoromycota</taxon>
        <taxon>Glomeromycotina</taxon>
        <taxon>Glomeromycetes</taxon>
        <taxon>Diversisporales</taxon>
        <taxon>Diversisporaceae</taxon>
        <taxon>Diversispora</taxon>
    </lineage>
</organism>
<protein>
    <submittedName>
        <fullName evidence="2">249_t:CDS:1</fullName>
    </submittedName>
</protein>
<feature type="compositionally biased region" description="Polar residues" evidence="1">
    <location>
        <begin position="212"/>
        <end position="221"/>
    </location>
</feature>
<dbReference type="AlphaFoldDB" id="A0A9N9FV68"/>
<reference evidence="2" key="1">
    <citation type="submission" date="2021-06" db="EMBL/GenBank/DDBJ databases">
        <authorList>
            <person name="Kallberg Y."/>
            <person name="Tangrot J."/>
            <person name="Rosling A."/>
        </authorList>
    </citation>
    <scope>NUCLEOTIDE SEQUENCE</scope>
    <source>
        <strain evidence="2">AZ414A</strain>
    </source>
</reference>
<dbReference type="Gene3D" id="1.10.510.10">
    <property type="entry name" value="Transferase(Phosphotransferase) domain 1"/>
    <property type="match status" value="1"/>
</dbReference>
<feature type="region of interest" description="Disordered" evidence="1">
    <location>
        <begin position="269"/>
        <end position="289"/>
    </location>
</feature>
<accession>A0A9N9FV68</accession>
<feature type="compositionally biased region" description="Pro residues" evidence="1">
    <location>
        <begin position="135"/>
        <end position="152"/>
    </location>
</feature>
<dbReference type="EMBL" id="CAJVPK010001005">
    <property type="protein sequence ID" value="CAG8564757.1"/>
    <property type="molecule type" value="Genomic_DNA"/>
</dbReference>
<dbReference type="Proteomes" id="UP000789706">
    <property type="component" value="Unassembled WGS sequence"/>
</dbReference>
<keyword evidence="3" id="KW-1185">Reference proteome</keyword>
<feature type="compositionally biased region" description="Low complexity" evidence="1">
    <location>
        <begin position="167"/>
        <end position="186"/>
    </location>
</feature>
<dbReference type="InterPro" id="IPR011009">
    <property type="entry name" value="Kinase-like_dom_sf"/>
</dbReference>
<dbReference type="OrthoDB" id="6718656at2759"/>
<dbReference type="SUPFAM" id="SSF56112">
    <property type="entry name" value="Protein kinase-like (PK-like)"/>
    <property type="match status" value="1"/>
</dbReference>
<gene>
    <name evidence="2" type="ORF">DEBURN_LOCUS7769</name>
</gene>
<proteinExistence type="predicted"/>
<feature type="region of interest" description="Disordered" evidence="1">
    <location>
        <begin position="98"/>
        <end position="236"/>
    </location>
</feature>
<evidence type="ECO:0000256" key="1">
    <source>
        <dbReference type="SAM" id="MobiDB-lite"/>
    </source>
</evidence>
<comment type="caution">
    <text evidence="2">The sequence shown here is derived from an EMBL/GenBank/DDBJ whole genome shotgun (WGS) entry which is preliminary data.</text>
</comment>